<dbReference type="GO" id="GO:0005484">
    <property type="term" value="F:SNAP receptor activity"/>
    <property type="evidence" value="ECO:0007669"/>
    <property type="project" value="TreeGrafter"/>
</dbReference>
<dbReference type="GO" id="GO:0005886">
    <property type="term" value="C:plasma membrane"/>
    <property type="evidence" value="ECO:0007669"/>
    <property type="project" value="TreeGrafter"/>
</dbReference>
<feature type="compositionally biased region" description="Low complexity" evidence="2">
    <location>
        <begin position="158"/>
        <end position="168"/>
    </location>
</feature>
<comment type="similarity">
    <text evidence="1">Belongs to the SNAP-25 family.</text>
</comment>
<name>A0A8I2ZIZ6_VERLO</name>
<feature type="compositionally biased region" description="Gly residues" evidence="2">
    <location>
        <begin position="224"/>
        <end position="235"/>
    </location>
</feature>
<dbReference type="GO" id="GO:0006887">
    <property type="term" value="P:exocytosis"/>
    <property type="evidence" value="ECO:0007669"/>
    <property type="project" value="TreeGrafter"/>
</dbReference>
<feature type="compositionally biased region" description="Low complexity" evidence="2">
    <location>
        <begin position="50"/>
        <end position="76"/>
    </location>
</feature>
<evidence type="ECO:0000313" key="4">
    <source>
        <dbReference type="Proteomes" id="UP000689129"/>
    </source>
</evidence>
<dbReference type="OrthoDB" id="18679at2759"/>
<feature type="region of interest" description="Disordered" evidence="2">
    <location>
        <begin position="1"/>
        <end position="255"/>
    </location>
</feature>
<dbReference type="PANTHER" id="PTHR19305">
    <property type="entry name" value="SYNAPTOSOMAL ASSOCIATED PROTEIN"/>
    <property type="match status" value="1"/>
</dbReference>
<comment type="caution">
    <text evidence="3">The sequence shown here is derived from an EMBL/GenBank/DDBJ whole genome shotgun (WGS) entry which is preliminary data.</text>
</comment>
<dbReference type="CDD" id="cd15886">
    <property type="entry name" value="SNARE_SEC9N"/>
    <property type="match status" value="1"/>
</dbReference>
<feature type="compositionally biased region" description="Gly residues" evidence="2">
    <location>
        <begin position="77"/>
        <end position="91"/>
    </location>
</feature>
<dbReference type="AlphaFoldDB" id="A0A8I2ZIZ6"/>
<dbReference type="GO" id="GO:0019905">
    <property type="term" value="F:syntaxin binding"/>
    <property type="evidence" value="ECO:0007669"/>
    <property type="project" value="TreeGrafter"/>
</dbReference>
<feature type="region of interest" description="Disordered" evidence="2">
    <location>
        <begin position="352"/>
        <end position="414"/>
    </location>
</feature>
<dbReference type="GO" id="GO:0031201">
    <property type="term" value="C:SNARE complex"/>
    <property type="evidence" value="ECO:0007669"/>
    <property type="project" value="TreeGrafter"/>
</dbReference>
<feature type="compositionally biased region" description="Low complexity" evidence="2">
    <location>
        <begin position="95"/>
        <end position="105"/>
    </location>
</feature>
<accession>A0A8I2ZIZ6</accession>
<proteinExistence type="inferred from homology"/>
<evidence type="ECO:0000256" key="1">
    <source>
        <dbReference type="ARBA" id="ARBA00009480"/>
    </source>
</evidence>
<evidence type="ECO:0000256" key="2">
    <source>
        <dbReference type="SAM" id="MobiDB-lite"/>
    </source>
</evidence>
<feature type="compositionally biased region" description="Gly residues" evidence="2">
    <location>
        <begin position="133"/>
        <end position="157"/>
    </location>
</feature>
<dbReference type="PANTHER" id="PTHR19305:SF9">
    <property type="entry name" value="SYNAPTOSOMAL-ASSOCIATED PROTEIN 29"/>
    <property type="match status" value="1"/>
</dbReference>
<feature type="compositionally biased region" description="Low complexity" evidence="2">
    <location>
        <begin position="194"/>
        <end position="223"/>
    </location>
</feature>
<protein>
    <submittedName>
        <fullName evidence="3">Protein transport protein SEC9 like</fullName>
    </submittedName>
</protein>
<organism evidence="3 4">
    <name type="scientific">Verticillium longisporum</name>
    <name type="common">Verticillium dahliae var. longisporum</name>
    <dbReference type="NCBI Taxonomy" id="100787"/>
    <lineage>
        <taxon>Eukaryota</taxon>
        <taxon>Fungi</taxon>
        <taxon>Dikarya</taxon>
        <taxon>Ascomycota</taxon>
        <taxon>Pezizomycotina</taxon>
        <taxon>Sordariomycetes</taxon>
        <taxon>Hypocreomycetidae</taxon>
        <taxon>Glomerellales</taxon>
        <taxon>Plectosphaerellaceae</taxon>
        <taxon>Verticillium</taxon>
    </lineage>
</organism>
<dbReference type="CDD" id="cd15857">
    <property type="entry name" value="SNARE_SEC9C"/>
    <property type="match status" value="1"/>
</dbReference>
<dbReference type="EMBL" id="JAEMWZ010000211">
    <property type="protein sequence ID" value="KAG7131226.1"/>
    <property type="molecule type" value="Genomic_DNA"/>
</dbReference>
<dbReference type="Proteomes" id="UP000689129">
    <property type="component" value="Unassembled WGS sequence"/>
</dbReference>
<gene>
    <name evidence="3" type="ORF">HYQ45_010153</name>
</gene>
<dbReference type="GO" id="GO:0006906">
    <property type="term" value="P:vesicle fusion"/>
    <property type="evidence" value="ECO:0007669"/>
    <property type="project" value="TreeGrafter"/>
</dbReference>
<reference evidence="3" key="1">
    <citation type="journal article" date="2021" name="Mol. Plant Pathol.">
        <title>A 20-kb lineage-specific genomic region tames virulence in pathogenic amphidiploid Verticillium longisporum.</title>
        <authorList>
            <person name="Harting R."/>
            <person name="Starke J."/>
            <person name="Kusch H."/>
            <person name="Poggeler S."/>
            <person name="Maurus I."/>
            <person name="Schluter R."/>
            <person name="Landesfeind M."/>
            <person name="Bulla I."/>
            <person name="Nowrousian M."/>
            <person name="de Jonge R."/>
            <person name="Stahlhut G."/>
            <person name="Hoff K.J."/>
            <person name="Asshauer K.P."/>
            <person name="Thurmer A."/>
            <person name="Stanke M."/>
            <person name="Daniel R."/>
            <person name="Morgenstern B."/>
            <person name="Thomma B.P.H.J."/>
            <person name="Kronstad J.W."/>
            <person name="Braus-Stromeyer S.A."/>
            <person name="Braus G.H."/>
        </authorList>
    </citation>
    <scope>NUCLEOTIDE SEQUENCE</scope>
    <source>
        <strain evidence="3">Vl32</strain>
    </source>
</reference>
<sequence length="480" mass="51042">MKKFGFGSKKGGDDGGDDDASRSALFGRKKSSQPPAGDNPYAQAPPANDPYAQSSKSAAASAPYQQQRPGGFQSNPYGGGGGGGSSGGLPGGPGPRRNPSGSGASTYSQPPPPYGGDANERSSSGYGADRYGASGGYGDNRYDNGGGGSGGGYGGANRYGASSAASARGPGGYGGLGRTNSNDTDAQRDQLFSGAQQRNQQRQQGGHNGYGQDNAGGSSSSAGAGAGDDPYGGYGAERELTEEEIEAQEVRDVKKQIQDTRQESINSLQRSIALAHQAADTGINTMNILARDEERLNNTEKRLDEAANYNKIGAERAKKLKNLNRSMFAVHVNNPFTNSKRTAEYEQNVIDNHRAERELRNETRKNGWDSSQQMEHTMRGLNLGDKSQQRGSGKSSAAEKSKYVFLDEDDDENNQALDDEATIDRQMDELSGAVSVLNRVAKAQTQTVQRQIVTADRINEKTDMVDDGVRLNRARLDRIK</sequence>
<feature type="compositionally biased region" description="Basic and acidic residues" evidence="2">
    <location>
        <begin position="352"/>
        <end position="367"/>
    </location>
</feature>
<evidence type="ECO:0000313" key="3">
    <source>
        <dbReference type="EMBL" id="KAG7131226.1"/>
    </source>
</evidence>